<evidence type="ECO:0000256" key="1">
    <source>
        <dbReference type="ARBA" id="ARBA00004123"/>
    </source>
</evidence>
<evidence type="ECO:0000313" key="12">
    <source>
        <dbReference type="Proteomes" id="UP000235371"/>
    </source>
</evidence>
<feature type="region of interest" description="Disordered" evidence="9">
    <location>
        <begin position="1"/>
        <end position="23"/>
    </location>
</feature>
<dbReference type="PROSITE" id="PS50157">
    <property type="entry name" value="ZINC_FINGER_C2H2_2"/>
    <property type="match status" value="3"/>
</dbReference>
<dbReference type="STRING" id="1095630.A0A2J6THG8"/>
<evidence type="ECO:0000256" key="8">
    <source>
        <dbReference type="PROSITE-ProRule" id="PRU00042"/>
    </source>
</evidence>
<keyword evidence="5" id="KW-0805">Transcription regulation</keyword>
<dbReference type="InterPro" id="IPR051061">
    <property type="entry name" value="Zinc_finger_trans_reg"/>
</dbReference>
<dbReference type="InParanoid" id="A0A2J6THG8"/>
<protein>
    <recommendedName>
        <fullName evidence="10">C2H2-type domain-containing protein</fullName>
    </recommendedName>
</protein>
<evidence type="ECO:0000256" key="6">
    <source>
        <dbReference type="ARBA" id="ARBA00023163"/>
    </source>
</evidence>
<dbReference type="OrthoDB" id="2687452at2759"/>
<dbReference type="EMBL" id="KZ613783">
    <property type="protein sequence ID" value="PMD62457.1"/>
    <property type="molecule type" value="Genomic_DNA"/>
</dbReference>
<evidence type="ECO:0000313" key="11">
    <source>
        <dbReference type="EMBL" id="PMD62457.1"/>
    </source>
</evidence>
<feature type="domain" description="C2H2-type" evidence="10">
    <location>
        <begin position="434"/>
        <end position="462"/>
    </location>
</feature>
<accession>A0A2J6THG8</accession>
<keyword evidence="6" id="KW-0804">Transcription</keyword>
<feature type="domain" description="C2H2-type" evidence="10">
    <location>
        <begin position="403"/>
        <end position="433"/>
    </location>
</feature>
<dbReference type="SMART" id="SM00355">
    <property type="entry name" value="ZnF_C2H2"/>
    <property type="match status" value="6"/>
</dbReference>
<feature type="compositionally biased region" description="Basic and acidic residues" evidence="9">
    <location>
        <begin position="1"/>
        <end position="15"/>
    </location>
</feature>
<evidence type="ECO:0000256" key="9">
    <source>
        <dbReference type="SAM" id="MobiDB-lite"/>
    </source>
</evidence>
<dbReference type="PANTHER" id="PTHR46179:SF13">
    <property type="entry name" value="C2H2-TYPE DOMAIN-CONTAINING PROTEIN"/>
    <property type="match status" value="1"/>
</dbReference>
<organism evidence="11 12">
    <name type="scientific">Hyaloscypha bicolor E</name>
    <dbReference type="NCBI Taxonomy" id="1095630"/>
    <lineage>
        <taxon>Eukaryota</taxon>
        <taxon>Fungi</taxon>
        <taxon>Dikarya</taxon>
        <taxon>Ascomycota</taxon>
        <taxon>Pezizomycotina</taxon>
        <taxon>Leotiomycetes</taxon>
        <taxon>Helotiales</taxon>
        <taxon>Hyaloscyphaceae</taxon>
        <taxon>Hyaloscypha</taxon>
        <taxon>Hyaloscypha bicolor</taxon>
    </lineage>
</organism>
<evidence type="ECO:0000259" key="10">
    <source>
        <dbReference type="PROSITE" id="PS50157"/>
    </source>
</evidence>
<dbReference type="AlphaFoldDB" id="A0A2J6THG8"/>
<dbReference type="InterPro" id="IPR013087">
    <property type="entry name" value="Znf_C2H2_type"/>
</dbReference>
<keyword evidence="7" id="KW-0539">Nucleus</keyword>
<name>A0A2J6THG8_9HELO</name>
<dbReference type="PROSITE" id="PS00028">
    <property type="entry name" value="ZINC_FINGER_C2H2_1"/>
    <property type="match status" value="3"/>
</dbReference>
<feature type="compositionally biased region" description="Low complexity" evidence="9">
    <location>
        <begin position="257"/>
        <end position="273"/>
    </location>
</feature>
<feature type="region of interest" description="Disordered" evidence="9">
    <location>
        <begin position="241"/>
        <end position="276"/>
    </location>
</feature>
<comment type="subcellular location">
    <subcellularLocation>
        <location evidence="1">Nucleus</location>
    </subcellularLocation>
</comment>
<evidence type="ECO:0000256" key="3">
    <source>
        <dbReference type="ARBA" id="ARBA00022771"/>
    </source>
</evidence>
<dbReference type="GO" id="GO:0005634">
    <property type="term" value="C:nucleus"/>
    <property type="evidence" value="ECO:0007669"/>
    <property type="project" value="UniProtKB-SubCell"/>
</dbReference>
<evidence type="ECO:0000256" key="7">
    <source>
        <dbReference type="ARBA" id="ARBA00023242"/>
    </source>
</evidence>
<dbReference type="GeneID" id="36590869"/>
<reference evidence="11 12" key="1">
    <citation type="submission" date="2016-04" db="EMBL/GenBank/DDBJ databases">
        <title>A degradative enzymes factory behind the ericoid mycorrhizal symbiosis.</title>
        <authorList>
            <consortium name="DOE Joint Genome Institute"/>
            <person name="Martino E."/>
            <person name="Morin E."/>
            <person name="Grelet G."/>
            <person name="Kuo A."/>
            <person name="Kohler A."/>
            <person name="Daghino S."/>
            <person name="Barry K."/>
            <person name="Choi C."/>
            <person name="Cichocki N."/>
            <person name="Clum A."/>
            <person name="Copeland A."/>
            <person name="Hainaut M."/>
            <person name="Haridas S."/>
            <person name="Labutti K."/>
            <person name="Lindquist E."/>
            <person name="Lipzen A."/>
            <person name="Khouja H.-R."/>
            <person name="Murat C."/>
            <person name="Ohm R."/>
            <person name="Olson A."/>
            <person name="Spatafora J."/>
            <person name="Veneault-Fourrey C."/>
            <person name="Henrissat B."/>
            <person name="Grigoriev I."/>
            <person name="Martin F."/>
            <person name="Perotto S."/>
        </authorList>
    </citation>
    <scope>NUCLEOTIDE SEQUENCE [LARGE SCALE GENOMIC DNA]</scope>
    <source>
        <strain evidence="11 12">E</strain>
    </source>
</reference>
<sequence length="564" mass="63165">MLRNILDDSPDRDATDGPSVNRAPQSLSCPDCALTNFPNLSKLNKHRNTHERPYECLAKDCFERFAQRQALTRHTETKHGDARNPTKFYHCTVDGCKYSSSGRWRKRFTRPDQVKEHIKDYGHYGPHSASDRPRRPGKRILTTEAITARFEEWSVDENGDSQPRRTVRSFEYNSFKTRLWHPDVAAEIFLKGDDAGGGDGHVCSVEGCYYLGRGRPEGCERVVFKTLKALLEHHRRAHESGLGPSLAMQVREKERGSALSSTSSDSYSSRTLSVNSDSPYGQLEDLLGLGFGTEDPKVWNENFAPAPSSFCKASEGIECYCQSCCQREMAVPLRSEFVVPQLPGESSYMHFTTLHSSSSLHDIQCQVSEPTTDTEDYRFSLPSSHSASLFRHDSLNSRSKPRVPCDFPSCKSTFLRKYEKQRHVKSVHSSATPYSCHLCDSKFRRQDKLTSHVQSKHPAHPTAESETKSMISGSSEFPSYSALSVPSFLSGRDVVPSDTLVRANSGSERWMSGIGDVFAERHSVVGQRNSWFGGMGWRPDSPKLIPAGTSESPICLDETPPSFI</sequence>
<dbReference type="Gene3D" id="3.30.160.60">
    <property type="entry name" value="Classic Zinc Finger"/>
    <property type="match status" value="2"/>
</dbReference>
<dbReference type="GO" id="GO:0006357">
    <property type="term" value="P:regulation of transcription by RNA polymerase II"/>
    <property type="evidence" value="ECO:0007669"/>
    <property type="project" value="TreeGrafter"/>
</dbReference>
<dbReference type="Proteomes" id="UP000235371">
    <property type="component" value="Unassembled WGS sequence"/>
</dbReference>
<keyword evidence="4" id="KW-0862">Zinc</keyword>
<dbReference type="RefSeq" id="XP_024739361.1">
    <property type="nucleotide sequence ID" value="XM_024882792.1"/>
</dbReference>
<keyword evidence="2" id="KW-0479">Metal-binding</keyword>
<keyword evidence="3 8" id="KW-0863">Zinc-finger</keyword>
<evidence type="ECO:0000256" key="2">
    <source>
        <dbReference type="ARBA" id="ARBA00022723"/>
    </source>
</evidence>
<feature type="region of interest" description="Disordered" evidence="9">
    <location>
        <begin position="449"/>
        <end position="471"/>
    </location>
</feature>
<evidence type="ECO:0000256" key="5">
    <source>
        <dbReference type="ARBA" id="ARBA00023015"/>
    </source>
</evidence>
<evidence type="ECO:0000256" key="4">
    <source>
        <dbReference type="ARBA" id="ARBA00022833"/>
    </source>
</evidence>
<dbReference type="InterPro" id="IPR036236">
    <property type="entry name" value="Znf_C2H2_sf"/>
</dbReference>
<dbReference type="SUPFAM" id="SSF57667">
    <property type="entry name" value="beta-beta-alpha zinc fingers"/>
    <property type="match status" value="2"/>
</dbReference>
<dbReference type="GO" id="GO:0008270">
    <property type="term" value="F:zinc ion binding"/>
    <property type="evidence" value="ECO:0007669"/>
    <property type="project" value="UniProtKB-KW"/>
</dbReference>
<proteinExistence type="predicted"/>
<keyword evidence="12" id="KW-1185">Reference proteome</keyword>
<dbReference type="PANTHER" id="PTHR46179">
    <property type="entry name" value="ZINC FINGER PROTEIN"/>
    <property type="match status" value="1"/>
</dbReference>
<gene>
    <name evidence="11" type="ORF">K444DRAFT_627388</name>
</gene>
<feature type="domain" description="C2H2-type" evidence="10">
    <location>
        <begin position="54"/>
        <end position="84"/>
    </location>
</feature>